<dbReference type="SUPFAM" id="SSF47699">
    <property type="entry name" value="Bifunctional inhibitor/lipid-transfer protein/seed storage 2S albumin"/>
    <property type="match status" value="1"/>
</dbReference>
<dbReference type="Pfam" id="PF14368">
    <property type="entry name" value="LTP_2"/>
    <property type="match status" value="1"/>
</dbReference>
<dbReference type="InterPro" id="IPR036312">
    <property type="entry name" value="Bifun_inhib/LTP/seed_sf"/>
</dbReference>
<feature type="signal peptide" evidence="1">
    <location>
        <begin position="1"/>
        <end position="28"/>
    </location>
</feature>
<dbReference type="GO" id="GO:0005504">
    <property type="term" value="F:fatty acid binding"/>
    <property type="evidence" value="ECO:0007669"/>
    <property type="project" value="InterPro"/>
</dbReference>
<dbReference type="InterPro" id="IPR039265">
    <property type="entry name" value="DIR1-like"/>
</dbReference>
<dbReference type="Gramene" id="OE9A111109T1">
    <property type="protein sequence ID" value="OE9A111109C1"/>
    <property type="gene ID" value="OE9A111109"/>
</dbReference>
<proteinExistence type="predicted"/>
<reference evidence="3 4" key="1">
    <citation type="submission" date="2019-12" db="EMBL/GenBank/DDBJ databases">
        <authorList>
            <person name="Alioto T."/>
            <person name="Alioto T."/>
            <person name="Gomez Garrido J."/>
        </authorList>
    </citation>
    <scope>NUCLEOTIDE SEQUENCE [LARGE SCALE GENOMIC DNA]</scope>
</reference>
<dbReference type="AlphaFoldDB" id="A0A8S0SER1"/>
<dbReference type="EMBL" id="CACTIH010004215">
    <property type="protein sequence ID" value="CAA2990172.1"/>
    <property type="molecule type" value="Genomic_DNA"/>
</dbReference>
<keyword evidence="1" id="KW-0732">Signal</keyword>
<accession>A0A8S0SER1</accession>
<dbReference type="Gene3D" id="1.10.110.10">
    <property type="entry name" value="Plant lipid-transfer and hydrophobic proteins"/>
    <property type="match status" value="1"/>
</dbReference>
<sequence length="104" mass="11185">MESYKKVAILMLLMSIAISSNILEVSNAQTICNMSGEGLMACRTAATPPTPPLPSAACCYAISHADFLCLCFYKNSKFLPSLGVDPNLAMQLPSKCRLPRPAKC</sequence>
<dbReference type="PANTHER" id="PTHR33122">
    <property type="entry name" value="LIPID BINDING PROTEIN-RELATED"/>
    <property type="match status" value="1"/>
</dbReference>
<evidence type="ECO:0000313" key="3">
    <source>
        <dbReference type="EMBL" id="CAA2990172.1"/>
    </source>
</evidence>
<feature type="domain" description="Bifunctional inhibitor/plant lipid transfer protein/seed storage helical" evidence="2">
    <location>
        <begin position="14"/>
        <end position="103"/>
    </location>
</feature>
<evidence type="ECO:0000259" key="2">
    <source>
        <dbReference type="Pfam" id="PF14368"/>
    </source>
</evidence>
<name>A0A8S0SER1_OLEEU</name>
<organism evidence="3 4">
    <name type="scientific">Olea europaea subsp. europaea</name>
    <dbReference type="NCBI Taxonomy" id="158383"/>
    <lineage>
        <taxon>Eukaryota</taxon>
        <taxon>Viridiplantae</taxon>
        <taxon>Streptophyta</taxon>
        <taxon>Embryophyta</taxon>
        <taxon>Tracheophyta</taxon>
        <taxon>Spermatophyta</taxon>
        <taxon>Magnoliopsida</taxon>
        <taxon>eudicotyledons</taxon>
        <taxon>Gunneridae</taxon>
        <taxon>Pentapetalae</taxon>
        <taxon>asterids</taxon>
        <taxon>lamiids</taxon>
        <taxon>Lamiales</taxon>
        <taxon>Oleaceae</taxon>
        <taxon>Oleeae</taxon>
        <taxon>Olea</taxon>
    </lineage>
</organism>
<gene>
    <name evidence="3" type="ORF">OLEA9_A111109</name>
</gene>
<keyword evidence="4" id="KW-1185">Reference proteome</keyword>
<evidence type="ECO:0000313" key="4">
    <source>
        <dbReference type="Proteomes" id="UP000594638"/>
    </source>
</evidence>
<comment type="caution">
    <text evidence="3">The sequence shown here is derived from an EMBL/GenBank/DDBJ whole genome shotgun (WGS) entry which is preliminary data.</text>
</comment>
<dbReference type="PANTHER" id="PTHR33122:SF63">
    <property type="entry name" value="BIFUNCTIONAL INHIBITOR_PLANT LIPID TRANSFER PROTEIN_SEED STORAGE HELICAL DOMAIN-CONTAINING PROTEIN"/>
    <property type="match status" value="1"/>
</dbReference>
<evidence type="ECO:0000256" key="1">
    <source>
        <dbReference type="SAM" id="SignalP"/>
    </source>
</evidence>
<feature type="chain" id="PRO_5035746891" evidence="1">
    <location>
        <begin position="29"/>
        <end position="104"/>
    </location>
</feature>
<dbReference type="GO" id="GO:0009627">
    <property type="term" value="P:systemic acquired resistance"/>
    <property type="evidence" value="ECO:0007669"/>
    <property type="project" value="InterPro"/>
</dbReference>
<dbReference type="Proteomes" id="UP000594638">
    <property type="component" value="Unassembled WGS sequence"/>
</dbReference>
<dbReference type="InterPro" id="IPR016140">
    <property type="entry name" value="Bifunc_inhib/LTP/seed_store"/>
</dbReference>
<protein>
    <submittedName>
        <fullName evidence="3">Lipid-transfer DIR1</fullName>
    </submittedName>
</protein>
<dbReference type="OrthoDB" id="643149at2759"/>